<sequence>MSFGGLGCQRSGDFPAVEGHGGEIGGGDCPMGKWEPEGRPQVVGTGKNPYPKGSGAVAKRQQGCLLATSILADHLWGLATALIQLI</sequence>
<organism evidence="2 3">
    <name type="scientific">Acorus gramineus</name>
    <name type="common">Dwarf sweet flag</name>
    <dbReference type="NCBI Taxonomy" id="55184"/>
    <lineage>
        <taxon>Eukaryota</taxon>
        <taxon>Viridiplantae</taxon>
        <taxon>Streptophyta</taxon>
        <taxon>Embryophyta</taxon>
        <taxon>Tracheophyta</taxon>
        <taxon>Spermatophyta</taxon>
        <taxon>Magnoliopsida</taxon>
        <taxon>Liliopsida</taxon>
        <taxon>Acoraceae</taxon>
        <taxon>Acorus</taxon>
    </lineage>
</organism>
<feature type="region of interest" description="Disordered" evidence="1">
    <location>
        <begin position="14"/>
        <end position="54"/>
    </location>
</feature>
<dbReference type="EMBL" id="JAUJYN010000005">
    <property type="protein sequence ID" value="KAK1270139.1"/>
    <property type="molecule type" value="Genomic_DNA"/>
</dbReference>
<gene>
    <name evidence="2" type="ORF">QJS04_geneDACA014682</name>
</gene>
<comment type="caution">
    <text evidence="2">The sequence shown here is derived from an EMBL/GenBank/DDBJ whole genome shotgun (WGS) entry which is preliminary data.</text>
</comment>
<keyword evidence="3" id="KW-1185">Reference proteome</keyword>
<evidence type="ECO:0000313" key="3">
    <source>
        <dbReference type="Proteomes" id="UP001179952"/>
    </source>
</evidence>
<name>A0AAV9B1M2_ACOGR</name>
<dbReference type="AlphaFoldDB" id="A0AAV9B1M2"/>
<evidence type="ECO:0000256" key="1">
    <source>
        <dbReference type="SAM" id="MobiDB-lite"/>
    </source>
</evidence>
<dbReference type="Proteomes" id="UP001179952">
    <property type="component" value="Unassembled WGS sequence"/>
</dbReference>
<evidence type="ECO:0000313" key="2">
    <source>
        <dbReference type="EMBL" id="KAK1270139.1"/>
    </source>
</evidence>
<accession>A0AAV9B1M2</accession>
<proteinExistence type="predicted"/>
<protein>
    <submittedName>
        <fullName evidence="2">Uncharacterized protein</fullName>
    </submittedName>
</protein>
<reference evidence="2" key="1">
    <citation type="journal article" date="2023" name="Nat. Commun.">
        <title>Diploid and tetraploid genomes of Acorus and the evolution of monocots.</title>
        <authorList>
            <person name="Ma L."/>
            <person name="Liu K.W."/>
            <person name="Li Z."/>
            <person name="Hsiao Y.Y."/>
            <person name="Qi Y."/>
            <person name="Fu T."/>
            <person name="Tang G.D."/>
            <person name="Zhang D."/>
            <person name="Sun W.H."/>
            <person name="Liu D.K."/>
            <person name="Li Y."/>
            <person name="Chen G.Z."/>
            <person name="Liu X.D."/>
            <person name="Liao X.Y."/>
            <person name="Jiang Y.T."/>
            <person name="Yu X."/>
            <person name="Hao Y."/>
            <person name="Huang J."/>
            <person name="Zhao X.W."/>
            <person name="Ke S."/>
            <person name="Chen Y.Y."/>
            <person name="Wu W.L."/>
            <person name="Hsu J.L."/>
            <person name="Lin Y.F."/>
            <person name="Huang M.D."/>
            <person name="Li C.Y."/>
            <person name="Huang L."/>
            <person name="Wang Z.W."/>
            <person name="Zhao X."/>
            <person name="Zhong W.Y."/>
            <person name="Peng D.H."/>
            <person name="Ahmad S."/>
            <person name="Lan S."/>
            <person name="Zhang J.S."/>
            <person name="Tsai W.C."/>
            <person name="Van de Peer Y."/>
            <person name="Liu Z.J."/>
        </authorList>
    </citation>
    <scope>NUCLEOTIDE SEQUENCE</scope>
    <source>
        <strain evidence="2">SCP</strain>
    </source>
</reference>
<reference evidence="2" key="2">
    <citation type="submission" date="2023-06" db="EMBL/GenBank/DDBJ databases">
        <authorList>
            <person name="Ma L."/>
            <person name="Liu K.-W."/>
            <person name="Li Z."/>
            <person name="Hsiao Y.-Y."/>
            <person name="Qi Y."/>
            <person name="Fu T."/>
            <person name="Tang G."/>
            <person name="Zhang D."/>
            <person name="Sun W.-H."/>
            <person name="Liu D.-K."/>
            <person name="Li Y."/>
            <person name="Chen G.-Z."/>
            <person name="Liu X.-D."/>
            <person name="Liao X.-Y."/>
            <person name="Jiang Y.-T."/>
            <person name="Yu X."/>
            <person name="Hao Y."/>
            <person name="Huang J."/>
            <person name="Zhao X.-W."/>
            <person name="Ke S."/>
            <person name="Chen Y.-Y."/>
            <person name="Wu W.-L."/>
            <person name="Hsu J.-L."/>
            <person name="Lin Y.-F."/>
            <person name="Huang M.-D."/>
            <person name="Li C.-Y."/>
            <person name="Huang L."/>
            <person name="Wang Z.-W."/>
            <person name="Zhao X."/>
            <person name="Zhong W.-Y."/>
            <person name="Peng D.-H."/>
            <person name="Ahmad S."/>
            <person name="Lan S."/>
            <person name="Zhang J.-S."/>
            <person name="Tsai W.-C."/>
            <person name="Van De Peer Y."/>
            <person name="Liu Z.-J."/>
        </authorList>
    </citation>
    <scope>NUCLEOTIDE SEQUENCE</scope>
    <source>
        <strain evidence="2">SCP</strain>
        <tissue evidence="2">Leaves</tissue>
    </source>
</reference>